<dbReference type="PANTHER" id="PTHR42941">
    <property type="entry name" value="SLL1037 PROTEIN"/>
    <property type="match status" value="1"/>
</dbReference>
<name>A0A2C6MJ63_9FIRM</name>
<dbReference type="SUPFAM" id="SSF53850">
    <property type="entry name" value="Periplasmic binding protein-like II"/>
    <property type="match status" value="1"/>
</dbReference>
<dbReference type="PROSITE" id="PS51257">
    <property type="entry name" value="PROKAR_LIPOPROTEIN"/>
    <property type="match status" value="1"/>
</dbReference>
<protein>
    <submittedName>
        <fullName evidence="2">C4-dicarboxylate ABC transporter substrate-binding protein</fullName>
    </submittedName>
</protein>
<dbReference type="EMBL" id="AWQQ01000006">
    <property type="protein sequence ID" value="PHJ39892.1"/>
    <property type="molecule type" value="Genomic_DNA"/>
</dbReference>
<dbReference type="AlphaFoldDB" id="A0A2C6MJ63"/>
<dbReference type="Proteomes" id="UP000222564">
    <property type="component" value="Unassembled WGS sequence"/>
</dbReference>
<comment type="caution">
    <text evidence="2">The sequence shown here is derived from an EMBL/GenBank/DDBJ whole genome shotgun (WGS) entry which is preliminary data.</text>
</comment>
<organism evidence="2 3">
    <name type="scientific">Desulforamulus profundi</name>
    <dbReference type="NCBI Taxonomy" id="1383067"/>
    <lineage>
        <taxon>Bacteria</taxon>
        <taxon>Bacillati</taxon>
        <taxon>Bacillota</taxon>
        <taxon>Clostridia</taxon>
        <taxon>Eubacteriales</taxon>
        <taxon>Peptococcaceae</taxon>
        <taxon>Desulforamulus</taxon>
    </lineage>
</organism>
<feature type="signal peptide" evidence="1">
    <location>
        <begin position="1"/>
        <end position="25"/>
    </location>
</feature>
<dbReference type="CDD" id="cd13567">
    <property type="entry name" value="PBP2_TtGluBP"/>
    <property type="match status" value="1"/>
</dbReference>
<sequence length="324" mass="34032">MKKKGLALLAAITMLALLITGCSQSGEQKAAEKAEKKFINIATGGTAGVYYPLGGAIAEILNKNLPGANATAQSTGASVANVNLLTQGNVQIAFVQNDIAYYAASGTELFKDKKVEGLKALAAIYPETIQVVTLDKTGIKSIADLKGKKVAVGAAGSSVTVNAQHVLEAHGLSFADIKPQYLSFAEAANGLKDGNIDAAFVTAGFPTAAIQDISAQHKVVLLPIADDKADQLTKKYPFYSKVVIPAGTYPNQDKDVTSLGAKAMLVVTDKMDEQTAYDITKAIFTNLEKLKAAHNVGKLISKESAKDGISIPMHPGAEKYFSEK</sequence>
<evidence type="ECO:0000256" key="1">
    <source>
        <dbReference type="SAM" id="SignalP"/>
    </source>
</evidence>
<gene>
    <name evidence="2" type="ORF">P378_00835</name>
</gene>
<dbReference type="Pfam" id="PF16868">
    <property type="entry name" value="NMT1_3"/>
    <property type="match status" value="1"/>
</dbReference>
<feature type="chain" id="PRO_5038817110" evidence="1">
    <location>
        <begin position="26"/>
        <end position="324"/>
    </location>
</feature>
<dbReference type="Gene3D" id="3.40.190.10">
    <property type="entry name" value="Periplasmic binding protein-like II"/>
    <property type="match status" value="2"/>
</dbReference>
<proteinExistence type="predicted"/>
<dbReference type="InterPro" id="IPR011852">
    <property type="entry name" value="TRAP_TAXI"/>
</dbReference>
<reference evidence="2 3" key="1">
    <citation type="submission" date="2013-09" db="EMBL/GenBank/DDBJ databases">
        <title>Biodegradation of hydrocarbons in the deep terrestrial subsurface : characterization of a microbial consortium composed of two Desulfotomaculum species originating from a deep geological formation.</title>
        <authorList>
            <person name="Aullo T."/>
            <person name="Berlendis S."/>
            <person name="Lascourreges J.-F."/>
            <person name="Dessort D."/>
            <person name="Saint-Laurent S."/>
            <person name="Schraauwers B."/>
            <person name="Mas J."/>
            <person name="Magot M."/>
            <person name="Ranchou-Peyruse A."/>
        </authorList>
    </citation>
    <scope>NUCLEOTIDE SEQUENCE [LARGE SCALE GENOMIC DNA]</scope>
    <source>
        <strain evidence="2 3">Bs107</strain>
    </source>
</reference>
<keyword evidence="3" id="KW-1185">Reference proteome</keyword>
<dbReference type="NCBIfam" id="TIGR02122">
    <property type="entry name" value="TRAP_TAXI"/>
    <property type="match status" value="1"/>
</dbReference>
<keyword evidence="1" id="KW-0732">Signal</keyword>
<evidence type="ECO:0000313" key="3">
    <source>
        <dbReference type="Proteomes" id="UP000222564"/>
    </source>
</evidence>
<evidence type="ECO:0000313" key="2">
    <source>
        <dbReference type="EMBL" id="PHJ39892.1"/>
    </source>
</evidence>
<dbReference type="PANTHER" id="PTHR42941:SF1">
    <property type="entry name" value="SLL1037 PROTEIN"/>
    <property type="match status" value="1"/>
</dbReference>
<accession>A0A2C6MJ63</accession>